<evidence type="ECO:0000313" key="4">
    <source>
        <dbReference type="EMBL" id="EEF61825.1"/>
    </source>
</evidence>
<dbReference type="PANTHER" id="PTHR43405">
    <property type="entry name" value="GLYCOSYL HYDROLASE DIGH"/>
    <property type="match status" value="1"/>
</dbReference>
<keyword evidence="1 2" id="KW-0732">Signal</keyword>
<dbReference type="PANTHER" id="PTHR43405:SF1">
    <property type="entry name" value="GLYCOSYL HYDROLASE DIGH"/>
    <property type="match status" value="1"/>
</dbReference>
<proteinExistence type="predicted"/>
<dbReference type="InterPro" id="IPR003790">
    <property type="entry name" value="GHL10"/>
</dbReference>
<feature type="chain" id="PRO_5002894792" description="Glycosyl hydrolase-like 10 domain-containing protein" evidence="2">
    <location>
        <begin position="24"/>
        <end position="502"/>
    </location>
</feature>
<evidence type="ECO:0000256" key="1">
    <source>
        <dbReference type="ARBA" id="ARBA00022729"/>
    </source>
</evidence>
<dbReference type="InterPro" id="IPR017853">
    <property type="entry name" value="GH"/>
</dbReference>
<accession>B9XDT4</accession>
<organism evidence="4 5">
    <name type="scientific">Pedosphaera parvula (strain Ellin514)</name>
    <dbReference type="NCBI Taxonomy" id="320771"/>
    <lineage>
        <taxon>Bacteria</taxon>
        <taxon>Pseudomonadati</taxon>
        <taxon>Verrucomicrobiota</taxon>
        <taxon>Pedosphaerae</taxon>
        <taxon>Pedosphaerales</taxon>
        <taxon>Pedosphaeraceae</taxon>
        <taxon>Pedosphaera</taxon>
    </lineage>
</organism>
<feature type="signal peptide" evidence="2">
    <location>
        <begin position="1"/>
        <end position="23"/>
    </location>
</feature>
<dbReference type="STRING" id="320771.Cflav_PD4488"/>
<dbReference type="AlphaFoldDB" id="B9XDT4"/>
<reference evidence="4 5" key="1">
    <citation type="journal article" date="2011" name="J. Bacteriol.">
        <title>Genome sequence of 'Pedosphaera parvula' Ellin514, an aerobic Verrucomicrobial isolate from pasture soil.</title>
        <authorList>
            <person name="Kant R."/>
            <person name="van Passel M.W."/>
            <person name="Sangwan P."/>
            <person name="Palva A."/>
            <person name="Lucas S."/>
            <person name="Copeland A."/>
            <person name="Lapidus A."/>
            <person name="Glavina Del Rio T."/>
            <person name="Dalin E."/>
            <person name="Tice H."/>
            <person name="Bruce D."/>
            <person name="Goodwin L."/>
            <person name="Pitluck S."/>
            <person name="Chertkov O."/>
            <person name="Larimer F.W."/>
            <person name="Land M.L."/>
            <person name="Hauser L."/>
            <person name="Brettin T.S."/>
            <person name="Detter J.C."/>
            <person name="Han S."/>
            <person name="de Vos W.M."/>
            <person name="Janssen P.H."/>
            <person name="Smidt H."/>
        </authorList>
    </citation>
    <scope>NUCLEOTIDE SEQUENCE [LARGE SCALE GENOMIC DNA]</scope>
    <source>
        <strain evidence="4 5">Ellin514</strain>
    </source>
</reference>
<dbReference type="Pfam" id="PF02638">
    <property type="entry name" value="GHL10"/>
    <property type="match status" value="1"/>
</dbReference>
<comment type="caution">
    <text evidence="4">The sequence shown here is derived from an EMBL/GenBank/DDBJ whole genome shotgun (WGS) entry which is preliminary data.</text>
</comment>
<gene>
    <name evidence="4" type="ORF">Cflav_PD4488</name>
</gene>
<name>B9XDT4_PEDPL</name>
<evidence type="ECO:0000259" key="3">
    <source>
        <dbReference type="Pfam" id="PF02638"/>
    </source>
</evidence>
<evidence type="ECO:0000256" key="2">
    <source>
        <dbReference type="SAM" id="SignalP"/>
    </source>
</evidence>
<dbReference type="SUPFAM" id="SSF51445">
    <property type="entry name" value="(Trans)glycosidases"/>
    <property type="match status" value="1"/>
</dbReference>
<protein>
    <recommendedName>
        <fullName evidence="3">Glycosyl hydrolase-like 10 domain-containing protein</fullName>
    </recommendedName>
</protein>
<dbReference type="RefSeq" id="WP_007413982.1">
    <property type="nucleotide sequence ID" value="NZ_ABOX02000007.1"/>
</dbReference>
<dbReference type="Gene3D" id="3.20.20.80">
    <property type="entry name" value="Glycosidases"/>
    <property type="match status" value="1"/>
</dbReference>
<feature type="domain" description="Glycosyl hydrolase-like 10" evidence="3">
    <location>
        <begin position="41"/>
        <end position="349"/>
    </location>
</feature>
<evidence type="ECO:0000313" key="5">
    <source>
        <dbReference type="Proteomes" id="UP000003688"/>
    </source>
</evidence>
<keyword evidence="5" id="KW-1185">Reference proteome</keyword>
<dbReference type="OrthoDB" id="9794671at2"/>
<dbReference type="Proteomes" id="UP000003688">
    <property type="component" value="Unassembled WGS sequence"/>
</dbReference>
<dbReference type="EMBL" id="ABOX02000007">
    <property type="protein sequence ID" value="EEF61825.1"/>
    <property type="molecule type" value="Genomic_DNA"/>
</dbReference>
<sequence length="502" mass="56811" precursor="true">MNSIRLVAPALCLLLLTATVLPAADTSYKSSSIKPPAVQREFRAGWVATVANIDWPSRPDLPVDQQKAEMVAIMENAQKTHLNAIVFQVRPACDAMYASTIEPWSYYLTGAMGKPPEPFYDPLQFAIEEAHKRGLELHAWFNPYRAAHPSDKSPIAATHISQTHPNLVKKYGKYLWLDPGEKEVQDYSINVVMDVVKRYDVDGVHMDDYFYPYKETDEDRHQLDFPDEDSWKRYQDSGGKMNRADWRRENVNVLVQRLYQSVKATKPWVKVGFAPFGIWQPGVPTGIKRGFDAYNVLYCDPQKWLQNGWMDYCAPQLYWAIEPSELSFTSLLKWWTEQNTKNRNIWPGIDSGKFAERSPQEIPNQIKITREISKGTAGVIHWSYKCLLNDRGGLATTLEKGLYAEPAIVPASPWLEHRGPGKPELTLFGGSELCWETSGKEKISVWVLQTRSGDKWSTTILPGDTLKKNLAENTEVVSITAIDRCGLASLPVVLEKTTASAQ</sequence>
<dbReference type="InterPro" id="IPR052177">
    <property type="entry name" value="Divisome_Glycosyl_Hydrolase"/>
</dbReference>